<evidence type="ECO:0000256" key="6">
    <source>
        <dbReference type="ARBA" id="ARBA00022723"/>
    </source>
</evidence>
<dbReference type="PANTHER" id="PTHR30040:SF2">
    <property type="entry name" value="FAD:PROTEIN FMN TRANSFERASE"/>
    <property type="match status" value="1"/>
</dbReference>
<dbReference type="Proteomes" id="UP000010121">
    <property type="component" value="Unassembled WGS sequence"/>
</dbReference>
<evidence type="ECO:0000313" key="11">
    <source>
        <dbReference type="EMBL" id="EEW26925.1"/>
    </source>
</evidence>
<keyword evidence="6" id="KW-0479">Metal-binding</keyword>
<evidence type="ECO:0000256" key="9">
    <source>
        <dbReference type="ARBA" id="ARBA00031306"/>
    </source>
</evidence>
<keyword evidence="12" id="KW-1185">Reference proteome</keyword>
<evidence type="ECO:0000256" key="4">
    <source>
        <dbReference type="ARBA" id="ARBA00022630"/>
    </source>
</evidence>
<proteinExistence type="predicted"/>
<evidence type="ECO:0000256" key="8">
    <source>
        <dbReference type="ARBA" id="ARBA00022842"/>
    </source>
</evidence>
<comment type="cofactor">
    <cofactor evidence="1">
        <name>Mg(2+)</name>
        <dbReference type="ChEBI" id="CHEBI:18420"/>
    </cofactor>
</comment>
<dbReference type="SUPFAM" id="SSF143631">
    <property type="entry name" value="ApbE-like"/>
    <property type="match status" value="1"/>
</dbReference>
<dbReference type="EC" id="2.7.1.180" evidence="2"/>
<gene>
    <name evidence="11" type="ORF">Rsw2DRAFT_0160</name>
</gene>
<protein>
    <recommendedName>
        <fullName evidence="3">FAD:protein FMN transferase</fullName>
        <ecNumber evidence="2">2.7.1.180</ecNumber>
    </recommendedName>
    <alternativeName>
        <fullName evidence="9">Flavin transferase</fullName>
    </alternativeName>
</protein>
<evidence type="ECO:0000313" key="12">
    <source>
        <dbReference type="Proteomes" id="UP000010121"/>
    </source>
</evidence>
<reference evidence="11 12" key="1">
    <citation type="submission" date="2009-08" db="EMBL/GenBank/DDBJ databases">
        <title>The draft genome of Rhodobacter sp. SW2.</title>
        <authorList>
            <consortium name="US DOE Joint Genome Institute (JGI-PGF)"/>
            <person name="Lucas S."/>
            <person name="Copeland A."/>
            <person name="Lapidus A."/>
            <person name="Glavina del Rio T."/>
            <person name="Tice H."/>
            <person name="Bruce D."/>
            <person name="Goodwin L."/>
            <person name="Pitluck S."/>
            <person name="Larimer F."/>
            <person name="Land M.L."/>
            <person name="Hauser L."/>
            <person name="Emerson D."/>
        </authorList>
    </citation>
    <scope>NUCLEOTIDE SEQUENCE [LARGE SCALE GENOMIC DNA]</scope>
    <source>
        <strain evidence="11 12">SW2</strain>
    </source>
</reference>
<dbReference type="STRING" id="371731.Rsw2DRAFT_0160"/>
<dbReference type="GO" id="GO:0046872">
    <property type="term" value="F:metal ion binding"/>
    <property type="evidence" value="ECO:0007669"/>
    <property type="project" value="UniProtKB-KW"/>
</dbReference>
<comment type="catalytic activity">
    <reaction evidence="10">
        <text>L-threonyl-[protein] + FAD = FMN-L-threonyl-[protein] + AMP + H(+)</text>
        <dbReference type="Rhea" id="RHEA:36847"/>
        <dbReference type="Rhea" id="RHEA-COMP:11060"/>
        <dbReference type="Rhea" id="RHEA-COMP:11061"/>
        <dbReference type="ChEBI" id="CHEBI:15378"/>
        <dbReference type="ChEBI" id="CHEBI:30013"/>
        <dbReference type="ChEBI" id="CHEBI:57692"/>
        <dbReference type="ChEBI" id="CHEBI:74257"/>
        <dbReference type="ChEBI" id="CHEBI:456215"/>
        <dbReference type="EC" id="2.7.1.180"/>
    </reaction>
</comment>
<dbReference type="EMBL" id="ACYY01000001">
    <property type="protein sequence ID" value="EEW26925.1"/>
    <property type="molecule type" value="Genomic_DNA"/>
</dbReference>
<dbReference type="OrthoDB" id="9778595at2"/>
<dbReference type="eggNOG" id="COG1477">
    <property type="taxonomic scope" value="Bacteria"/>
</dbReference>
<keyword evidence="5" id="KW-0808">Transferase</keyword>
<evidence type="ECO:0000256" key="2">
    <source>
        <dbReference type="ARBA" id="ARBA00011955"/>
    </source>
</evidence>
<evidence type="ECO:0000256" key="3">
    <source>
        <dbReference type="ARBA" id="ARBA00016337"/>
    </source>
</evidence>
<accession>C8RWI2</accession>
<keyword evidence="11" id="KW-0449">Lipoprotein</keyword>
<dbReference type="InterPro" id="IPR003374">
    <property type="entry name" value="ApbE-like_sf"/>
</dbReference>
<keyword evidence="8" id="KW-0460">Magnesium</keyword>
<evidence type="ECO:0000256" key="5">
    <source>
        <dbReference type="ARBA" id="ARBA00022679"/>
    </source>
</evidence>
<keyword evidence="4" id="KW-0285">Flavoprotein</keyword>
<dbReference type="PANTHER" id="PTHR30040">
    <property type="entry name" value="THIAMINE BIOSYNTHESIS LIPOPROTEIN APBE"/>
    <property type="match status" value="1"/>
</dbReference>
<dbReference type="Gene3D" id="3.10.520.10">
    <property type="entry name" value="ApbE-like domains"/>
    <property type="match status" value="1"/>
</dbReference>
<dbReference type="GO" id="GO:0016740">
    <property type="term" value="F:transferase activity"/>
    <property type="evidence" value="ECO:0007669"/>
    <property type="project" value="UniProtKB-KW"/>
</dbReference>
<name>C8RWI2_9RHOB</name>
<sequence>MNRRRFLTITAAALATPLHAETQWQGRALGAMASIRLAGPAPQTARLWRKVEAELARIEDHFSLYRDSALTRLNRDGRLPYPDPQMLALIALAGRVHAASGGAFDPSIQPLWLATALGGDVAAARGLTGWHRLRADALELRLDPGMALTFNGIAQGHAADRIAALLRAEGYGAVLIDMGEIVGLGDTWDAAVADPAGVELARLPLRNRALATSSPRGTVIGAGQPHILHPDGRAAQWSTVAVSAASAALADALSTACCLLTRPQIDAALAAFADARLEALA</sequence>
<dbReference type="RefSeq" id="WP_008027065.1">
    <property type="nucleotide sequence ID" value="NZ_ACYY01000001.1"/>
</dbReference>
<evidence type="ECO:0000256" key="10">
    <source>
        <dbReference type="ARBA" id="ARBA00048540"/>
    </source>
</evidence>
<organism evidence="11 12">
    <name type="scientific">Rhodobacter ferrooxidans</name>
    <dbReference type="NCBI Taxonomy" id="371731"/>
    <lineage>
        <taxon>Bacteria</taxon>
        <taxon>Pseudomonadati</taxon>
        <taxon>Pseudomonadota</taxon>
        <taxon>Alphaproteobacteria</taxon>
        <taxon>Rhodobacterales</taxon>
        <taxon>Rhodobacter group</taxon>
        <taxon>Rhodobacter</taxon>
    </lineage>
</organism>
<evidence type="ECO:0000256" key="1">
    <source>
        <dbReference type="ARBA" id="ARBA00001946"/>
    </source>
</evidence>
<keyword evidence="7" id="KW-0274">FAD</keyword>
<comment type="caution">
    <text evidence="11">The sequence shown here is derived from an EMBL/GenBank/DDBJ whole genome shotgun (WGS) entry which is preliminary data.</text>
</comment>
<dbReference type="InterPro" id="IPR024932">
    <property type="entry name" value="ApbE"/>
</dbReference>
<dbReference type="AlphaFoldDB" id="C8RWI2"/>
<dbReference type="Pfam" id="PF02424">
    <property type="entry name" value="ApbE"/>
    <property type="match status" value="1"/>
</dbReference>
<evidence type="ECO:0000256" key="7">
    <source>
        <dbReference type="ARBA" id="ARBA00022827"/>
    </source>
</evidence>